<organism evidence="1 2">
    <name type="scientific">Dovyalis caffra</name>
    <dbReference type="NCBI Taxonomy" id="77055"/>
    <lineage>
        <taxon>Eukaryota</taxon>
        <taxon>Viridiplantae</taxon>
        <taxon>Streptophyta</taxon>
        <taxon>Embryophyta</taxon>
        <taxon>Tracheophyta</taxon>
        <taxon>Spermatophyta</taxon>
        <taxon>Magnoliopsida</taxon>
        <taxon>eudicotyledons</taxon>
        <taxon>Gunneridae</taxon>
        <taxon>Pentapetalae</taxon>
        <taxon>rosids</taxon>
        <taxon>fabids</taxon>
        <taxon>Malpighiales</taxon>
        <taxon>Salicaceae</taxon>
        <taxon>Flacourtieae</taxon>
        <taxon>Dovyalis</taxon>
    </lineage>
</organism>
<sequence length="85" mass="9841">MKVKSQTKSINILTLNEDERTGGGWNLLRIFALSSFDRVKIMKEEGKGRSVYDFVREEERGVCDCGRRRWGCGCGWPMEDEHGER</sequence>
<proteinExistence type="predicted"/>
<comment type="caution">
    <text evidence="1">The sequence shown here is derived from an EMBL/GenBank/DDBJ whole genome shotgun (WGS) entry which is preliminary data.</text>
</comment>
<reference evidence="1 2" key="1">
    <citation type="submission" date="2024-01" db="EMBL/GenBank/DDBJ databases">
        <authorList>
            <person name="Waweru B."/>
        </authorList>
    </citation>
    <scope>NUCLEOTIDE SEQUENCE [LARGE SCALE GENOMIC DNA]</scope>
</reference>
<evidence type="ECO:0000313" key="2">
    <source>
        <dbReference type="Proteomes" id="UP001314170"/>
    </source>
</evidence>
<name>A0AAV1R238_9ROSI</name>
<protein>
    <submittedName>
        <fullName evidence="1">Uncharacterized protein</fullName>
    </submittedName>
</protein>
<dbReference type="Proteomes" id="UP001314170">
    <property type="component" value="Unassembled WGS sequence"/>
</dbReference>
<keyword evidence="2" id="KW-1185">Reference proteome</keyword>
<dbReference type="AlphaFoldDB" id="A0AAV1R238"/>
<gene>
    <name evidence="1" type="ORF">DCAF_LOCUS5691</name>
</gene>
<evidence type="ECO:0000313" key="1">
    <source>
        <dbReference type="EMBL" id="CAK7327973.1"/>
    </source>
</evidence>
<dbReference type="EMBL" id="CAWUPB010000892">
    <property type="protein sequence ID" value="CAK7327973.1"/>
    <property type="molecule type" value="Genomic_DNA"/>
</dbReference>
<accession>A0AAV1R238</accession>